<dbReference type="Pfam" id="PF00239">
    <property type="entry name" value="Resolvase"/>
    <property type="match status" value="1"/>
</dbReference>
<evidence type="ECO:0000256" key="2">
    <source>
        <dbReference type="ARBA" id="ARBA00023125"/>
    </source>
</evidence>
<gene>
    <name evidence="6" type="ORF">OGM63_28305</name>
</gene>
<organism evidence="6 7">
    <name type="scientific">Plectonema radiosum NIES-515</name>
    <dbReference type="NCBI Taxonomy" id="2986073"/>
    <lineage>
        <taxon>Bacteria</taxon>
        <taxon>Bacillati</taxon>
        <taxon>Cyanobacteriota</taxon>
        <taxon>Cyanophyceae</taxon>
        <taxon>Oscillatoriophycideae</taxon>
        <taxon>Oscillatoriales</taxon>
        <taxon>Microcoleaceae</taxon>
        <taxon>Plectonema</taxon>
    </lineage>
</organism>
<keyword evidence="2" id="KW-0238">DNA-binding</keyword>
<dbReference type="InterPro" id="IPR038109">
    <property type="entry name" value="DNA_bind_recomb_sf"/>
</dbReference>
<dbReference type="Gene3D" id="3.40.50.1390">
    <property type="entry name" value="Resolvase, N-terminal catalytic domain"/>
    <property type="match status" value="1"/>
</dbReference>
<dbReference type="SMART" id="SM00857">
    <property type="entry name" value="Resolvase"/>
    <property type="match status" value="1"/>
</dbReference>
<dbReference type="Gene3D" id="3.90.1750.20">
    <property type="entry name" value="Putative Large Serine Recombinase, Chain B, Domain 2"/>
    <property type="match status" value="1"/>
</dbReference>
<evidence type="ECO:0000256" key="4">
    <source>
        <dbReference type="PROSITE-ProRule" id="PRU10137"/>
    </source>
</evidence>
<reference evidence="6 7" key="1">
    <citation type="submission" date="2022-10" db="EMBL/GenBank/DDBJ databases">
        <title>Identification of biosynthetic pathway for the production of the potent trypsin inhibitor radiosumin.</title>
        <authorList>
            <person name="Fewer D.P."/>
            <person name="Delbaje E."/>
            <person name="Ouyang X."/>
            <person name="Agostino P.D."/>
            <person name="Wahlsten M."/>
            <person name="Jokela J."/>
            <person name="Permi P."/>
            <person name="Haapaniemi E."/>
            <person name="Koistinen H."/>
        </authorList>
    </citation>
    <scope>NUCLEOTIDE SEQUENCE [LARGE SCALE GENOMIC DNA]</scope>
    <source>
        <strain evidence="6 7">NIES-515</strain>
    </source>
</reference>
<dbReference type="NCBIfam" id="NF041201">
    <property type="entry name" value="recomb_XisF"/>
    <property type="match status" value="1"/>
</dbReference>
<dbReference type="InterPro" id="IPR025827">
    <property type="entry name" value="Zn_ribbon_recom_dom"/>
</dbReference>
<accession>A0ABT3B7J5</accession>
<dbReference type="PANTHER" id="PTHR30461:SF2">
    <property type="entry name" value="SERINE RECOMBINASE PINE-RELATED"/>
    <property type="match status" value="1"/>
</dbReference>
<dbReference type="InterPro" id="IPR036162">
    <property type="entry name" value="Resolvase-like_N_sf"/>
</dbReference>
<dbReference type="Proteomes" id="UP001526143">
    <property type="component" value="Unassembled WGS sequence"/>
</dbReference>
<dbReference type="PROSITE" id="PS51736">
    <property type="entry name" value="RECOMBINASES_3"/>
    <property type="match status" value="1"/>
</dbReference>
<name>A0ABT3B7J5_9CYAN</name>
<dbReference type="PANTHER" id="PTHR30461">
    <property type="entry name" value="DNA-INVERTASE FROM LAMBDOID PROPHAGE"/>
    <property type="match status" value="1"/>
</dbReference>
<dbReference type="InterPro" id="IPR011109">
    <property type="entry name" value="DNA_bind_recombinase_dom"/>
</dbReference>
<dbReference type="RefSeq" id="WP_263749069.1">
    <property type="nucleotide sequence ID" value="NZ_JAOWRF010000405.1"/>
</dbReference>
<protein>
    <submittedName>
        <fullName evidence="6">Recombinase family protein</fullName>
    </submittedName>
</protein>
<dbReference type="Pfam" id="PF07508">
    <property type="entry name" value="Recombinase"/>
    <property type="match status" value="1"/>
</dbReference>
<dbReference type="PROSITE" id="PS00397">
    <property type="entry name" value="RECOMBINASES_1"/>
    <property type="match status" value="1"/>
</dbReference>
<evidence type="ECO:0000256" key="3">
    <source>
        <dbReference type="ARBA" id="ARBA00023172"/>
    </source>
</evidence>
<evidence type="ECO:0000313" key="6">
    <source>
        <dbReference type="EMBL" id="MCV3217364.1"/>
    </source>
</evidence>
<dbReference type="SUPFAM" id="SSF53041">
    <property type="entry name" value="Resolvase-like"/>
    <property type="match status" value="1"/>
</dbReference>
<keyword evidence="1" id="KW-0229">DNA integration</keyword>
<dbReference type="EMBL" id="JAOWRF010000405">
    <property type="protein sequence ID" value="MCV3217364.1"/>
    <property type="molecule type" value="Genomic_DNA"/>
</dbReference>
<sequence>MEVWAYARVSTDEQAEDEGALIKQMRRLRSAGATKIYYDVESRTSDKRKGLLQLIEDVDAKAFGKVSKLLFIRIDRLTSSSIMFYRLMDALKKKGIQPTAIDEPFEMSSIGGELTIDVRLAAAKYEVKMLAMRVKKERETRKTNKKPHWNAPLGYITDGQKYVKDNRPCICLIANKSEMNVSQLARFVFDIFFSVGTVSETARQLHDIFGIQAQAVSKSKNNRNNVLGEIEEIAIENINKTRGSGLNLRYPHTGLKWSISGLRSQLVNPIYAGGTAYDTVQYSGGHRKPFDEWKVAWETHDEIIITREEHERVKRMIRENRNNRWANEQKYTNVFANLVKCAHCGAAYSRQSKKLVKRTGLIRHHYQCSFYRTGACQNKRMISNDELEKQVIEWLVRESERLAALVEQEVQVTEEPAEVKTLRASLNTLDALPSNPAIEKAKEDILSQIADALALPAAGIATTSETSKQYLIAKERIVFAFSNQRYWQSLEPQDKQALLKGCIRKITVDGNKVIAVKLLHLY</sequence>
<dbReference type="InterPro" id="IPR006118">
    <property type="entry name" value="Recombinase_CS"/>
</dbReference>
<proteinExistence type="predicted"/>
<comment type="caution">
    <text evidence="6">The sequence shown here is derived from an EMBL/GenBank/DDBJ whole genome shotgun (WGS) entry which is preliminary data.</text>
</comment>
<evidence type="ECO:0000256" key="1">
    <source>
        <dbReference type="ARBA" id="ARBA00022908"/>
    </source>
</evidence>
<feature type="domain" description="Resolvase/invertase-type recombinase catalytic" evidence="5">
    <location>
        <begin position="2"/>
        <end position="145"/>
    </location>
</feature>
<evidence type="ECO:0000313" key="7">
    <source>
        <dbReference type="Proteomes" id="UP001526143"/>
    </source>
</evidence>
<keyword evidence="7" id="KW-1185">Reference proteome</keyword>
<evidence type="ECO:0000259" key="5">
    <source>
        <dbReference type="PROSITE" id="PS51736"/>
    </source>
</evidence>
<dbReference type="CDD" id="cd03768">
    <property type="entry name" value="SR_ResInv"/>
    <property type="match status" value="1"/>
</dbReference>
<keyword evidence="3" id="KW-0233">DNA recombination</keyword>
<dbReference type="InterPro" id="IPR006119">
    <property type="entry name" value="Resolv_N"/>
</dbReference>
<dbReference type="InterPro" id="IPR050639">
    <property type="entry name" value="SSR_resolvase"/>
</dbReference>
<feature type="active site" description="O-(5'-phospho-DNA)-serine intermediate" evidence="4">
    <location>
        <position position="10"/>
    </location>
</feature>
<dbReference type="Pfam" id="PF13408">
    <property type="entry name" value="Zn_ribbon_recom"/>
    <property type="match status" value="1"/>
</dbReference>